<evidence type="ECO:0000313" key="1">
    <source>
        <dbReference type="EMBL" id="SAL37043.1"/>
    </source>
</evidence>
<dbReference type="EMBL" id="FCNV02000008">
    <property type="protein sequence ID" value="SAL37043.1"/>
    <property type="molecule type" value="Genomic_DNA"/>
</dbReference>
<accession>A0A658R0P2</accession>
<gene>
    <name evidence="1" type="ORF">AWB72_03725</name>
</gene>
<dbReference type="RefSeq" id="WP_040050610.1">
    <property type="nucleotide sequence ID" value="NZ_FCNV02000008.1"/>
</dbReference>
<sequence length="60" mass="7098">MAVDSPCINICKFDDKTGFCIGCLRTKDECKKWKKMKDKHRVCIIDERAERKAKLKKHKK</sequence>
<dbReference type="PANTHER" id="PTHR35175">
    <property type="entry name" value="DUF1289 DOMAIN-CONTAINING PROTEIN"/>
    <property type="match status" value="1"/>
</dbReference>
<proteinExistence type="predicted"/>
<keyword evidence="2" id="KW-1185">Reference proteome</keyword>
<comment type="caution">
    <text evidence="1">The sequence shown here is derived from an EMBL/GenBank/DDBJ whole genome shotgun (WGS) entry which is preliminary data.</text>
</comment>
<organism evidence="1 2">
    <name type="scientific">Caballeronia concitans</name>
    <dbReference type="NCBI Taxonomy" id="1777133"/>
    <lineage>
        <taxon>Bacteria</taxon>
        <taxon>Pseudomonadati</taxon>
        <taxon>Pseudomonadota</taxon>
        <taxon>Betaproteobacteria</taxon>
        <taxon>Burkholderiales</taxon>
        <taxon>Burkholderiaceae</taxon>
        <taxon>Caballeronia</taxon>
    </lineage>
</organism>
<reference evidence="1 2" key="1">
    <citation type="submission" date="2016-01" db="EMBL/GenBank/DDBJ databases">
        <authorList>
            <person name="Peeters C."/>
        </authorList>
    </citation>
    <scope>NUCLEOTIDE SEQUENCE [LARGE SCALE GENOMIC DNA]</scope>
    <source>
        <strain evidence="1">LMG 29315</strain>
    </source>
</reference>
<dbReference type="AlphaFoldDB" id="A0A658R0P2"/>
<dbReference type="InterPro" id="IPR010710">
    <property type="entry name" value="DUF1289"/>
</dbReference>
<dbReference type="Proteomes" id="UP000198263">
    <property type="component" value="Unassembled WGS sequence"/>
</dbReference>
<evidence type="ECO:0000313" key="2">
    <source>
        <dbReference type="Proteomes" id="UP000198263"/>
    </source>
</evidence>
<dbReference type="Pfam" id="PF06945">
    <property type="entry name" value="DUF1289"/>
    <property type="match status" value="1"/>
</dbReference>
<protein>
    <submittedName>
        <fullName evidence="1">Fe-S protein</fullName>
    </submittedName>
</protein>
<name>A0A658R0P2_9BURK</name>
<dbReference type="PANTHER" id="PTHR35175:SF2">
    <property type="entry name" value="DUF1289 DOMAIN-CONTAINING PROTEIN"/>
    <property type="match status" value="1"/>
</dbReference>